<dbReference type="AlphaFoldDB" id="A0A443SJW0"/>
<keyword evidence="1" id="KW-0560">Oxidoreductase</keyword>
<gene>
    <name evidence="3" type="ORF">B4U80_01198</name>
</gene>
<dbReference type="OrthoDB" id="47007at2759"/>
<reference evidence="3 4" key="1">
    <citation type="journal article" date="2018" name="Gigascience">
        <title>Genomes of trombidid mites reveal novel predicted allergens and laterally-transferred genes associated with secondary metabolism.</title>
        <authorList>
            <person name="Dong X."/>
            <person name="Chaisiri K."/>
            <person name="Xia D."/>
            <person name="Armstrong S.D."/>
            <person name="Fang Y."/>
            <person name="Donnelly M.J."/>
            <person name="Kadowaki T."/>
            <person name="McGarry J.W."/>
            <person name="Darby A.C."/>
            <person name="Makepeace B.L."/>
        </authorList>
    </citation>
    <scope>NUCLEOTIDE SEQUENCE [LARGE SCALE GENOMIC DNA]</scope>
    <source>
        <strain evidence="3">UoL-UT</strain>
    </source>
</reference>
<dbReference type="InterPro" id="IPR002347">
    <property type="entry name" value="SDR_fam"/>
</dbReference>
<dbReference type="EMBL" id="NCKV01001795">
    <property type="protein sequence ID" value="RWS27765.1"/>
    <property type="molecule type" value="Genomic_DNA"/>
</dbReference>
<protein>
    <submittedName>
        <fullName evidence="3">Dehydrogenase/reductase SDR family member 7-like protein</fullName>
    </submittedName>
</protein>
<dbReference type="Proteomes" id="UP000288716">
    <property type="component" value="Unassembled WGS sequence"/>
</dbReference>
<dbReference type="PANTHER" id="PTHR44269">
    <property type="entry name" value="DEHYDROGENASE/REDUCTASE SDR FAMILY MEMBER 7-RELATED"/>
    <property type="match status" value="1"/>
</dbReference>
<evidence type="ECO:0000256" key="2">
    <source>
        <dbReference type="RuleBase" id="RU000363"/>
    </source>
</evidence>
<name>A0A443SJW0_9ACAR</name>
<dbReference type="PANTHER" id="PTHR44269:SF2">
    <property type="entry name" value="DEHYDROGENASE_REDUCTASE SDR FAMILY MEMBER 7"/>
    <property type="match status" value="1"/>
</dbReference>
<dbReference type="GO" id="GO:0016491">
    <property type="term" value="F:oxidoreductase activity"/>
    <property type="evidence" value="ECO:0007669"/>
    <property type="project" value="UniProtKB-KW"/>
</dbReference>
<dbReference type="InterPro" id="IPR020904">
    <property type="entry name" value="Sc_DH/Rdtase_CS"/>
</dbReference>
<dbReference type="PRINTS" id="PR00081">
    <property type="entry name" value="GDHRDH"/>
</dbReference>
<keyword evidence="4" id="KW-1185">Reference proteome</keyword>
<dbReference type="STRING" id="299467.A0A443SJW0"/>
<dbReference type="Gene3D" id="3.40.50.720">
    <property type="entry name" value="NAD(P)-binding Rossmann-like Domain"/>
    <property type="match status" value="1"/>
</dbReference>
<comment type="similarity">
    <text evidence="2">Belongs to the short-chain dehydrogenases/reductases (SDR) family.</text>
</comment>
<dbReference type="SUPFAM" id="SSF51735">
    <property type="entry name" value="NAD(P)-binding Rossmann-fold domains"/>
    <property type="match status" value="1"/>
</dbReference>
<sequence length="324" mass="36291">MIAVIFSIASLATVLVLLLYFFARADCDVTLFIVEKFGIKPRVLKNKVVWITGASSGIGEALAYELAVIGSKLVLSGTNESKLNEVRKKCLAMNPTLKESDVLIVSFNMKEIDKHEEKMKQVLEHFDQIDILVNNAGRSQRSSFEEIELEVHKELFEINVFGLINLTKLVMKHWYKTNFKGQLVVTSSITGKLGAPYSTSYTASKHALHGYFEAIRLESYCRGLSVTIICPGPVFSAILQNAVRGKVGERVGGAAFSNDSKRMTAERCAYLMSVAIANKVDETWITEQPFLTIFYTTQYLPSLTRSFLCRYLTKERASELRDGK</sequence>
<evidence type="ECO:0000256" key="1">
    <source>
        <dbReference type="ARBA" id="ARBA00023002"/>
    </source>
</evidence>
<dbReference type="Pfam" id="PF00106">
    <property type="entry name" value="adh_short"/>
    <property type="match status" value="1"/>
</dbReference>
<evidence type="ECO:0000313" key="3">
    <source>
        <dbReference type="EMBL" id="RWS27765.1"/>
    </source>
</evidence>
<accession>A0A443SJW0</accession>
<evidence type="ECO:0000313" key="4">
    <source>
        <dbReference type="Proteomes" id="UP000288716"/>
    </source>
</evidence>
<dbReference type="PRINTS" id="PR00080">
    <property type="entry name" value="SDRFAMILY"/>
</dbReference>
<dbReference type="InterPro" id="IPR036291">
    <property type="entry name" value="NAD(P)-bd_dom_sf"/>
</dbReference>
<dbReference type="PROSITE" id="PS00061">
    <property type="entry name" value="ADH_SHORT"/>
    <property type="match status" value="1"/>
</dbReference>
<organism evidence="3 4">
    <name type="scientific">Leptotrombidium deliense</name>
    <dbReference type="NCBI Taxonomy" id="299467"/>
    <lineage>
        <taxon>Eukaryota</taxon>
        <taxon>Metazoa</taxon>
        <taxon>Ecdysozoa</taxon>
        <taxon>Arthropoda</taxon>
        <taxon>Chelicerata</taxon>
        <taxon>Arachnida</taxon>
        <taxon>Acari</taxon>
        <taxon>Acariformes</taxon>
        <taxon>Trombidiformes</taxon>
        <taxon>Prostigmata</taxon>
        <taxon>Anystina</taxon>
        <taxon>Parasitengona</taxon>
        <taxon>Trombiculoidea</taxon>
        <taxon>Trombiculidae</taxon>
        <taxon>Leptotrombidium</taxon>
    </lineage>
</organism>
<comment type="caution">
    <text evidence="3">The sequence shown here is derived from an EMBL/GenBank/DDBJ whole genome shotgun (WGS) entry which is preliminary data.</text>
</comment>
<dbReference type="InterPro" id="IPR053011">
    <property type="entry name" value="SDR_family_member_7"/>
</dbReference>
<proteinExistence type="inferred from homology"/>
<dbReference type="VEuPathDB" id="VectorBase:LDEU004277"/>